<protein>
    <submittedName>
        <fullName evidence="3">Deaminated glutathione amidase</fullName>
        <ecNumber evidence="3">3.5.1.-</ecNumber>
    </submittedName>
</protein>
<dbReference type="Pfam" id="PF00795">
    <property type="entry name" value="CN_hydrolase"/>
    <property type="match status" value="1"/>
</dbReference>
<proteinExistence type="predicted"/>
<reference evidence="3" key="1">
    <citation type="submission" date="2019-06" db="EMBL/GenBank/DDBJ databases">
        <authorList>
            <person name="Murdoch R.W."/>
            <person name="Fathepure B."/>
        </authorList>
    </citation>
    <scope>NUCLEOTIDE SEQUENCE</scope>
</reference>
<dbReference type="PROSITE" id="PS50263">
    <property type="entry name" value="CN_HYDROLASE"/>
    <property type="match status" value="1"/>
</dbReference>
<dbReference type="PANTHER" id="PTHR23088:SF27">
    <property type="entry name" value="DEAMINATED GLUTATHIONE AMIDASE"/>
    <property type="match status" value="1"/>
</dbReference>
<evidence type="ECO:0000259" key="2">
    <source>
        <dbReference type="PROSITE" id="PS50263"/>
    </source>
</evidence>
<name>A0A5B8RBA5_9ZZZZ</name>
<accession>A0A5B8RBA5</accession>
<evidence type="ECO:0000256" key="1">
    <source>
        <dbReference type="ARBA" id="ARBA00022801"/>
    </source>
</evidence>
<dbReference type="InterPro" id="IPR003010">
    <property type="entry name" value="C-N_Hydrolase"/>
</dbReference>
<dbReference type="AlphaFoldDB" id="A0A5B8RBA5"/>
<dbReference type="EMBL" id="MN079097">
    <property type="protein sequence ID" value="QEA05238.1"/>
    <property type="molecule type" value="Genomic_DNA"/>
</dbReference>
<organism evidence="3">
    <name type="scientific">uncultured organism</name>
    <dbReference type="NCBI Taxonomy" id="155900"/>
    <lineage>
        <taxon>unclassified sequences</taxon>
        <taxon>environmental samples</taxon>
    </lineage>
</organism>
<dbReference type="CDD" id="cd07572">
    <property type="entry name" value="nit"/>
    <property type="match status" value="1"/>
</dbReference>
<sequence>MTVKAQVSLVEMNSGDDVAANLHAAAAAVADAAAAGARLVVLPENFAFLGADAQAKFAVAEDAGDGPIQRWLADTAAASGVWLVGGTIPLHGDDGARVRAACLVYDDTGHCRARYDKIHLFDVDLGAGEGYRESATFEPGDRPAWVDTPLGRLGLAVCYDVRFPELFRWLADAGCELVALPSAFTVPTGQAHWTVLVRARAIENGMWLLAPGQVGSHPGGRRTWGHSLVVDPWGVVLAEGEGPGAVTAAFDPDAVAAARRRIPALEHRRPAAYAARRS</sequence>
<dbReference type="PANTHER" id="PTHR23088">
    <property type="entry name" value="NITRILASE-RELATED"/>
    <property type="match status" value="1"/>
</dbReference>
<evidence type="ECO:0000313" key="3">
    <source>
        <dbReference type="EMBL" id="QEA05238.1"/>
    </source>
</evidence>
<gene>
    <name evidence="3" type="primary">nit1</name>
    <name evidence="3" type="ORF">KBTEX_01558</name>
</gene>
<dbReference type="EC" id="3.5.1.-" evidence="3"/>
<dbReference type="GO" id="GO:0016811">
    <property type="term" value="F:hydrolase activity, acting on carbon-nitrogen (but not peptide) bonds, in linear amides"/>
    <property type="evidence" value="ECO:0007669"/>
    <property type="project" value="InterPro"/>
</dbReference>
<dbReference type="InterPro" id="IPR036526">
    <property type="entry name" value="C-N_Hydrolase_sf"/>
</dbReference>
<dbReference type="SUPFAM" id="SSF56317">
    <property type="entry name" value="Carbon-nitrogen hydrolase"/>
    <property type="match status" value="1"/>
</dbReference>
<dbReference type="InterPro" id="IPR045254">
    <property type="entry name" value="Nit1/2_C-N_Hydrolase"/>
</dbReference>
<dbReference type="Gene3D" id="3.60.110.10">
    <property type="entry name" value="Carbon-nitrogen hydrolase"/>
    <property type="match status" value="1"/>
</dbReference>
<keyword evidence="1 3" id="KW-0378">Hydrolase</keyword>
<dbReference type="InterPro" id="IPR001110">
    <property type="entry name" value="UPF0012_CS"/>
</dbReference>
<dbReference type="PROSITE" id="PS01227">
    <property type="entry name" value="UPF0012"/>
    <property type="match status" value="1"/>
</dbReference>
<feature type="domain" description="CN hydrolase" evidence="2">
    <location>
        <begin position="5"/>
        <end position="252"/>
    </location>
</feature>